<dbReference type="InterPro" id="IPR052529">
    <property type="entry name" value="Bact_Transport_Assoc"/>
</dbReference>
<feature type="transmembrane region" description="Helical" evidence="1">
    <location>
        <begin position="254"/>
        <end position="273"/>
    </location>
</feature>
<dbReference type="Pfam" id="PF04235">
    <property type="entry name" value="DUF418"/>
    <property type="match status" value="1"/>
</dbReference>
<feature type="transmembrane region" description="Helical" evidence="1">
    <location>
        <begin position="321"/>
        <end position="343"/>
    </location>
</feature>
<feature type="transmembrane region" description="Helical" evidence="1">
    <location>
        <begin position="153"/>
        <end position="174"/>
    </location>
</feature>
<dbReference type="Proteomes" id="UP001597260">
    <property type="component" value="Unassembled WGS sequence"/>
</dbReference>
<evidence type="ECO:0000259" key="2">
    <source>
        <dbReference type="Pfam" id="PF04235"/>
    </source>
</evidence>
<organism evidence="3 4">
    <name type="scientific">Micromonospora sonneratiae</name>
    <dbReference type="NCBI Taxonomy" id="1184706"/>
    <lineage>
        <taxon>Bacteria</taxon>
        <taxon>Bacillati</taxon>
        <taxon>Actinomycetota</taxon>
        <taxon>Actinomycetes</taxon>
        <taxon>Micromonosporales</taxon>
        <taxon>Micromonosporaceae</taxon>
        <taxon>Micromonospora</taxon>
    </lineage>
</organism>
<dbReference type="RefSeq" id="WP_377571675.1">
    <property type="nucleotide sequence ID" value="NZ_JBHTMP010000021.1"/>
</dbReference>
<keyword evidence="4" id="KW-1185">Reference proteome</keyword>
<gene>
    <name evidence="3" type="ORF">ACFQ4H_15740</name>
</gene>
<feature type="transmembrane region" description="Helical" evidence="1">
    <location>
        <begin position="129"/>
        <end position="146"/>
    </location>
</feature>
<evidence type="ECO:0000313" key="3">
    <source>
        <dbReference type="EMBL" id="MFD1322550.1"/>
    </source>
</evidence>
<keyword evidence="1" id="KW-1133">Transmembrane helix</keyword>
<feature type="transmembrane region" description="Helical" evidence="1">
    <location>
        <begin position="106"/>
        <end position="123"/>
    </location>
</feature>
<feature type="transmembrane region" description="Helical" evidence="1">
    <location>
        <begin position="212"/>
        <end position="233"/>
    </location>
</feature>
<dbReference type="InterPro" id="IPR007349">
    <property type="entry name" value="DUF418"/>
</dbReference>
<dbReference type="EMBL" id="JBHTMP010000021">
    <property type="protein sequence ID" value="MFD1322550.1"/>
    <property type="molecule type" value="Genomic_DNA"/>
</dbReference>
<proteinExistence type="predicted"/>
<sequence length="411" mass="43673">MTTYANAQRSGPDSGIRQRITDVDALRGFALLGILIVNISYFASGYPFHQVPDPAFSTELDHGVHAVVAFLFEMKFYLLFSFLFGYSFTLQMDSAQRRGVAFVPRFLRRLAGLLVLGGLHAVLLFYGDILTTYAILGLILLALRRIRLRTALITAGVLVGTVVLFFLVMALTAVPPVDEAAALVAGRQSTAALAGSPGSVIAEHLGSLPRMFGALIMVQAPVAMAMFLLGMAAGQRRLLADVPAHFRALRRIQLVGYPVGLGGAAAVVVLGGVNTMPGVALATLTGPLLAAAYAASMLRIFHTGPGQRLAAMLAPAGRMALSNYLGQSLICAMIFTGFGLGLIGTVPPAGVLLIAISIFAGQLVVSALWLRQYRYGPVEWLLRAVTNAQWPSWRVRRVAGADVTDGVPVGR</sequence>
<feature type="domain" description="DUF418" evidence="2">
    <location>
        <begin position="234"/>
        <end position="387"/>
    </location>
</feature>
<feature type="transmembrane region" description="Helical" evidence="1">
    <location>
        <begin position="279"/>
        <end position="301"/>
    </location>
</feature>
<keyword evidence="1" id="KW-0472">Membrane</keyword>
<keyword evidence="1" id="KW-0812">Transmembrane</keyword>
<accession>A0ABW3YGF9</accession>
<name>A0ABW3YGF9_9ACTN</name>
<evidence type="ECO:0000313" key="4">
    <source>
        <dbReference type="Proteomes" id="UP001597260"/>
    </source>
</evidence>
<feature type="transmembrane region" description="Helical" evidence="1">
    <location>
        <begin position="349"/>
        <end position="370"/>
    </location>
</feature>
<protein>
    <submittedName>
        <fullName evidence="3">DUF418 domain-containing protein</fullName>
    </submittedName>
</protein>
<dbReference type="PANTHER" id="PTHR30590:SF2">
    <property type="entry name" value="INNER MEMBRANE PROTEIN"/>
    <property type="match status" value="1"/>
</dbReference>
<comment type="caution">
    <text evidence="3">The sequence shown here is derived from an EMBL/GenBank/DDBJ whole genome shotgun (WGS) entry which is preliminary data.</text>
</comment>
<reference evidence="4" key="1">
    <citation type="journal article" date="2019" name="Int. J. Syst. Evol. Microbiol.">
        <title>The Global Catalogue of Microorganisms (GCM) 10K type strain sequencing project: providing services to taxonomists for standard genome sequencing and annotation.</title>
        <authorList>
            <consortium name="The Broad Institute Genomics Platform"/>
            <consortium name="The Broad Institute Genome Sequencing Center for Infectious Disease"/>
            <person name="Wu L."/>
            <person name="Ma J."/>
        </authorList>
    </citation>
    <scope>NUCLEOTIDE SEQUENCE [LARGE SCALE GENOMIC DNA]</scope>
    <source>
        <strain evidence="4">JCM 31037</strain>
    </source>
</reference>
<dbReference type="PANTHER" id="PTHR30590">
    <property type="entry name" value="INNER MEMBRANE PROTEIN"/>
    <property type="match status" value="1"/>
</dbReference>
<evidence type="ECO:0000256" key="1">
    <source>
        <dbReference type="SAM" id="Phobius"/>
    </source>
</evidence>
<feature type="transmembrane region" description="Helical" evidence="1">
    <location>
        <begin position="25"/>
        <end position="43"/>
    </location>
</feature>
<feature type="transmembrane region" description="Helical" evidence="1">
    <location>
        <begin position="63"/>
        <end position="86"/>
    </location>
</feature>